<accession>A0A4P6VP57</accession>
<protein>
    <submittedName>
        <fullName evidence="2">Uncharacterized protein</fullName>
    </submittedName>
</protein>
<gene>
    <name evidence="2" type="ORF">LCMiAC02_04640</name>
</gene>
<reference evidence="2" key="1">
    <citation type="journal article" date="2019" name="MBio">
        <title>Virus Genomes from Deep Sea Sediments Expand the Ocean Megavirome and Support Independent Origins of Viral Gigantism.</title>
        <authorList>
            <person name="Backstrom D."/>
            <person name="Yutin N."/>
            <person name="Jorgensen S.L."/>
            <person name="Dharamshi J."/>
            <person name="Homa F."/>
            <person name="Zaremba-Niedwiedzka K."/>
            <person name="Spang A."/>
            <person name="Wolf Y.I."/>
            <person name="Koonin E.V."/>
            <person name="Ettema T.J."/>
        </authorList>
    </citation>
    <scope>NUCLEOTIDE SEQUENCE</scope>
</reference>
<proteinExistence type="predicted"/>
<keyword evidence="1" id="KW-0175">Coiled coil</keyword>
<evidence type="ECO:0000313" key="2">
    <source>
        <dbReference type="EMBL" id="QBK89369.1"/>
    </source>
</evidence>
<organism evidence="2">
    <name type="scientific">Mimivirus LCMiAC02</name>
    <dbReference type="NCBI Taxonomy" id="2506609"/>
    <lineage>
        <taxon>Viruses</taxon>
        <taxon>Varidnaviria</taxon>
        <taxon>Bamfordvirae</taxon>
        <taxon>Nucleocytoviricota</taxon>
        <taxon>Megaviricetes</taxon>
        <taxon>Imitervirales</taxon>
        <taxon>Mimiviridae</taxon>
        <taxon>Klosneuvirinae</taxon>
    </lineage>
</organism>
<evidence type="ECO:0000256" key="1">
    <source>
        <dbReference type="SAM" id="Coils"/>
    </source>
</evidence>
<sequence>MSNSREIRVSQVKKLQKRVRKIYNKMQSLEKEKIEINKKILNLCPHDEIIKEPGEYHGPSWNYVCNICCEYIKKHNIDFNKIKLIQV</sequence>
<dbReference type="EMBL" id="MK500418">
    <property type="protein sequence ID" value="QBK89369.1"/>
    <property type="molecule type" value="Genomic_DNA"/>
</dbReference>
<name>A0A4P6VP57_9VIRU</name>
<feature type="coiled-coil region" evidence="1">
    <location>
        <begin position="12"/>
        <end position="39"/>
    </location>
</feature>